<evidence type="ECO:0000313" key="3">
    <source>
        <dbReference type="Proteomes" id="UP001142489"/>
    </source>
</evidence>
<evidence type="ECO:0000256" key="1">
    <source>
        <dbReference type="SAM" id="MobiDB-lite"/>
    </source>
</evidence>
<name>A0A9Q0XZ70_9SAUR</name>
<dbReference type="PANTHER" id="PTHR46291:SF4">
    <property type="entry name" value="C2 CALCIUM-DEPENDENT DOMAIN-CONTAINING PROTEIN 4C-LIKE"/>
    <property type="match status" value="1"/>
</dbReference>
<protein>
    <submittedName>
        <fullName evidence="2">Uncharacterized protein</fullName>
    </submittedName>
</protein>
<organism evidence="2 3">
    <name type="scientific">Phrynocephalus forsythii</name>
    <dbReference type="NCBI Taxonomy" id="171643"/>
    <lineage>
        <taxon>Eukaryota</taxon>
        <taxon>Metazoa</taxon>
        <taxon>Chordata</taxon>
        <taxon>Craniata</taxon>
        <taxon>Vertebrata</taxon>
        <taxon>Euteleostomi</taxon>
        <taxon>Lepidosauria</taxon>
        <taxon>Squamata</taxon>
        <taxon>Bifurcata</taxon>
        <taxon>Unidentata</taxon>
        <taxon>Episquamata</taxon>
        <taxon>Toxicofera</taxon>
        <taxon>Iguania</taxon>
        <taxon>Acrodonta</taxon>
        <taxon>Agamidae</taxon>
        <taxon>Agaminae</taxon>
        <taxon>Phrynocephalus</taxon>
    </lineage>
</organism>
<reference evidence="2" key="1">
    <citation type="journal article" date="2023" name="DNA Res.">
        <title>Chromosome-level genome assembly of Phrynocephalus forsythii using third-generation DNA sequencing and Hi-C analysis.</title>
        <authorList>
            <person name="Qi Y."/>
            <person name="Zhao W."/>
            <person name="Zhao Y."/>
            <person name="Niu C."/>
            <person name="Cao S."/>
            <person name="Zhang Y."/>
        </authorList>
    </citation>
    <scope>NUCLEOTIDE SEQUENCE</scope>
    <source>
        <tissue evidence="2">Muscle</tissue>
    </source>
</reference>
<dbReference type="InterPro" id="IPR043549">
    <property type="entry name" value="C2C4C/C2C4D"/>
</dbReference>
<sequence>MFSAVSQPSLKGALESVLTWTGSKSSRPAPEQKVWQNNRDIFSIVVTPDRIPKFCIPSLEVDHVASGSEEVGETLGKSAGSKTSGKMTPKPRPVRSKSEFCIRKEGALKRASWCRRETLCLTEDDLSLRFLERAGDHSDPVTRAALSLPHLPKITTPYGFLTLGESPNIRRKESLFFGCGSAELRVRLPRKKEATCLSQHPDTHLTVHHQLSCREMLLDKSSHFVPGGKLSNPQTLSPLPRGLTSERCTNKCEKKRFQQLMKRHLASIKRLSTNRRSGDRVVILTEKSLSSTVP</sequence>
<evidence type="ECO:0000313" key="2">
    <source>
        <dbReference type="EMBL" id="KAJ7335167.1"/>
    </source>
</evidence>
<feature type="region of interest" description="Disordered" evidence="1">
    <location>
        <begin position="67"/>
        <end position="96"/>
    </location>
</feature>
<gene>
    <name evidence="2" type="ORF">JRQ81_013108</name>
</gene>
<dbReference type="EMBL" id="JAPFRF010000004">
    <property type="protein sequence ID" value="KAJ7335167.1"/>
    <property type="molecule type" value="Genomic_DNA"/>
</dbReference>
<dbReference type="AlphaFoldDB" id="A0A9Q0XZ70"/>
<dbReference type="PANTHER" id="PTHR46291">
    <property type="entry name" value="C2 DOMAIN-CONTAINING PROTEIN"/>
    <property type="match status" value="1"/>
</dbReference>
<dbReference type="OrthoDB" id="9048890at2759"/>
<keyword evidence="3" id="KW-1185">Reference proteome</keyword>
<comment type="caution">
    <text evidence="2">The sequence shown here is derived from an EMBL/GenBank/DDBJ whole genome shotgun (WGS) entry which is preliminary data.</text>
</comment>
<accession>A0A9Q0XZ70</accession>
<proteinExistence type="predicted"/>
<dbReference type="Proteomes" id="UP001142489">
    <property type="component" value="Unassembled WGS sequence"/>
</dbReference>